<accession>A0AAN9KLH2</accession>
<dbReference type="FunFam" id="3.40.50.300:FF:001533">
    <property type="entry name" value="ABC transporter G family member 11"/>
    <property type="match status" value="1"/>
</dbReference>
<dbReference type="EMBL" id="JAYKXN010000001">
    <property type="protein sequence ID" value="KAK7319439.1"/>
    <property type="molecule type" value="Genomic_DNA"/>
</dbReference>
<evidence type="ECO:0000256" key="3">
    <source>
        <dbReference type="ARBA" id="ARBA00022448"/>
    </source>
</evidence>
<evidence type="ECO:0000256" key="6">
    <source>
        <dbReference type="ARBA" id="ARBA00022840"/>
    </source>
</evidence>
<dbReference type="GO" id="GO:0016020">
    <property type="term" value="C:membrane"/>
    <property type="evidence" value="ECO:0007669"/>
    <property type="project" value="UniProtKB-SubCell"/>
</dbReference>
<dbReference type="PANTHER" id="PTHR48042:SF14">
    <property type="entry name" value="WHITE-BROWN-COMPLEX ABC TRANSPORTER FAMILY PROTEIN"/>
    <property type="match status" value="1"/>
</dbReference>
<evidence type="ECO:0000256" key="1">
    <source>
        <dbReference type="ARBA" id="ARBA00004141"/>
    </source>
</evidence>
<comment type="caution">
    <text evidence="11">The sequence shown here is derived from an EMBL/GenBank/DDBJ whole genome shotgun (WGS) entry which is preliminary data.</text>
</comment>
<evidence type="ECO:0000313" key="11">
    <source>
        <dbReference type="EMBL" id="KAK7319439.1"/>
    </source>
</evidence>
<dbReference type="InterPro" id="IPR003439">
    <property type="entry name" value="ABC_transporter-like_ATP-bd"/>
</dbReference>
<dbReference type="InterPro" id="IPR027417">
    <property type="entry name" value="P-loop_NTPase"/>
</dbReference>
<keyword evidence="6" id="KW-0067">ATP-binding</keyword>
<dbReference type="GO" id="GO:0005524">
    <property type="term" value="F:ATP binding"/>
    <property type="evidence" value="ECO:0007669"/>
    <property type="project" value="UniProtKB-KW"/>
</dbReference>
<protein>
    <recommendedName>
        <fullName evidence="10">ABC transporter domain-containing protein</fullName>
    </recommendedName>
</protein>
<dbReference type="PROSITE" id="PS50893">
    <property type="entry name" value="ABC_TRANSPORTER_2"/>
    <property type="match status" value="1"/>
</dbReference>
<evidence type="ECO:0000256" key="7">
    <source>
        <dbReference type="ARBA" id="ARBA00022989"/>
    </source>
</evidence>
<gene>
    <name evidence="11" type="ORF">RJT34_04160</name>
</gene>
<dbReference type="Gene3D" id="3.40.50.300">
    <property type="entry name" value="P-loop containing nucleotide triphosphate hydrolases"/>
    <property type="match status" value="1"/>
</dbReference>
<keyword evidence="8 9" id="KW-0472">Membrane</keyword>
<dbReference type="GO" id="GO:0016887">
    <property type="term" value="F:ATP hydrolysis activity"/>
    <property type="evidence" value="ECO:0007669"/>
    <property type="project" value="InterPro"/>
</dbReference>
<dbReference type="AlphaFoldDB" id="A0AAN9KLH2"/>
<evidence type="ECO:0000259" key="10">
    <source>
        <dbReference type="PROSITE" id="PS50893"/>
    </source>
</evidence>
<proteinExistence type="inferred from homology"/>
<feature type="transmembrane region" description="Helical" evidence="9">
    <location>
        <begin position="458"/>
        <end position="483"/>
    </location>
</feature>
<comment type="similarity">
    <text evidence="2">Belongs to the ABC transporter superfamily. ABCG family. Eye pigment precursor importer (TC 3.A.1.204) subfamily.</text>
</comment>
<evidence type="ECO:0000256" key="2">
    <source>
        <dbReference type="ARBA" id="ARBA00005814"/>
    </source>
</evidence>
<dbReference type="Pfam" id="PF19055">
    <property type="entry name" value="ABC2_membrane_7"/>
    <property type="match status" value="1"/>
</dbReference>
<dbReference type="Pfam" id="PF00005">
    <property type="entry name" value="ABC_tran"/>
    <property type="match status" value="1"/>
</dbReference>
<keyword evidence="12" id="KW-1185">Reference proteome</keyword>
<dbReference type="PANTHER" id="PTHR48042">
    <property type="entry name" value="ABC TRANSPORTER G FAMILY MEMBER 11"/>
    <property type="match status" value="1"/>
</dbReference>
<dbReference type="InterPro" id="IPR043926">
    <property type="entry name" value="ABCG_dom"/>
</dbReference>
<organism evidence="11 12">
    <name type="scientific">Clitoria ternatea</name>
    <name type="common">Butterfly pea</name>
    <dbReference type="NCBI Taxonomy" id="43366"/>
    <lineage>
        <taxon>Eukaryota</taxon>
        <taxon>Viridiplantae</taxon>
        <taxon>Streptophyta</taxon>
        <taxon>Embryophyta</taxon>
        <taxon>Tracheophyta</taxon>
        <taxon>Spermatophyta</taxon>
        <taxon>Magnoliopsida</taxon>
        <taxon>eudicotyledons</taxon>
        <taxon>Gunneridae</taxon>
        <taxon>Pentapetalae</taxon>
        <taxon>rosids</taxon>
        <taxon>fabids</taxon>
        <taxon>Fabales</taxon>
        <taxon>Fabaceae</taxon>
        <taxon>Papilionoideae</taxon>
        <taxon>50 kb inversion clade</taxon>
        <taxon>NPAAA clade</taxon>
        <taxon>indigoferoid/millettioid clade</taxon>
        <taxon>Phaseoleae</taxon>
        <taxon>Clitoria</taxon>
    </lineage>
</organism>
<feature type="domain" description="ABC transporter" evidence="10">
    <location>
        <begin position="52"/>
        <end position="298"/>
    </location>
</feature>
<dbReference type="InterPro" id="IPR003593">
    <property type="entry name" value="AAA+_ATPase"/>
</dbReference>
<dbReference type="Proteomes" id="UP001359559">
    <property type="component" value="Unassembled WGS sequence"/>
</dbReference>
<evidence type="ECO:0000256" key="8">
    <source>
        <dbReference type="ARBA" id="ARBA00023136"/>
    </source>
</evidence>
<evidence type="ECO:0000256" key="4">
    <source>
        <dbReference type="ARBA" id="ARBA00022692"/>
    </source>
</evidence>
<dbReference type="InterPro" id="IPR052215">
    <property type="entry name" value="Plant_ABCG"/>
</dbReference>
<keyword evidence="5" id="KW-0547">Nucleotide-binding</keyword>
<comment type="subcellular location">
    <subcellularLocation>
        <location evidence="1">Membrane</location>
        <topology evidence="1">Multi-pass membrane protein</topology>
    </subcellularLocation>
</comment>
<evidence type="ECO:0000256" key="9">
    <source>
        <dbReference type="SAM" id="Phobius"/>
    </source>
</evidence>
<reference evidence="11 12" key="1">
    <citation type="submission" date="2024-01" db="EMBL/GenBank/DDBJ databases">
        <title>The genomes of 5 underutilized Papilionoideae crops provide insights into root nodulation and disease resistance.</title>
        <authorList>
            <person name="Yuan L."/>
        </authorList>
    </citation>
    <scope>NUCLEOTIDE SEQUENCE [LARGE SCALE GENOMIC DNA]</scope>
    <source>
        <strain evidence="11">LY-2023</strain>
        <tissue evidence="11">Leaf</tissue>
    </source>
</reference>
<keyword evidence="3" id="KW-0813">Transport</keyword>
<feature type="transmembrane region" description="Helical" evidence="9">
    <location>
        <begin position="396"/>
        <end position="417"/>
    </location>
</feature>
<keyword evidence="7 9" id="KW-1133">Transmembrane helix</keyword>
<dbReference type="SUPFAM" id="SSF52540">
    <property type="entry name" value="P-loop containing nucleoside triphosphate hydrolases"/>
    <property type="match status" value="1"/>
</dbReference>
<sequence>MSFVLHPTVECNSPMIMQSNLESVSIVEEEAIIKCKERDPSNKKKEEEGIFLTWEDLQVTVPNGRKGRKPILQGLTGYAKPGQLLAIIGPSGCGKSTLLDALAGRLGSSTKQTGKILINGHRQTLAYGTSAYVTHDDAALTTLTVGEAVYYSAHLQFPDSMSNKDKRERADFTIRQMGLQDATNTRIEGCGSKGLSEGQKRRLAICIEILTSPKLLLLDEPTSGLDSAASYYVMSRIATLKIRDGIKRTIVASIHQPSSEVFELFDNLCLLSSGETVYFGPTSDANQFFASNGFPCPPLHNPSDHFLRIINKDFKLDDEECFHIAVTKEEAVDILMKSYKSSEISVQLQKEVAAIGESESEYGFIERNRTQAAFLTQCHILIRRSSVHLFRDASNYWLRLAMFVVAAISLGTIFFDVGSSNASIQRGTGLLCCFSPDFHYPSRWIPSICGTNEGVERCLYFSSVLFACILWVESLMMVVASIFSNPNTNITVCGGIYAFQGLFKNEFIGLKLASDQDGGTYISDKEILTKIWQVEMGHSKWVDLAVLLGIIVLYRLVFLAITKCKEKIKNSLGSSI</sequence>
<name>A0AAN9KLH2_CLITE</name>
<evidence type="ECO:0000256" key="5">
    <source>
        <dbReference type="ARBA" id="ARBA00022741"/>
    </source>
</evidence>
<dbReference type="SMART" id="SM00382">
    <property type="entry name" value="AAA"/>
    <property type="match status" value="1"/>
</dbReference>
<keyword evidence="4 9" id="KW-0812">Transmembrane</keyword>
<dbReference type="GO" id="GO:0140359">
    <property type="term" value="F:ABC-type transporter activity"/>
    <property type="evidence" value="ECO:0007669"/>
    <property type="project" value="InterPro"/>
</dbReference>
<evidence type="ECO:0000313" key="12">
    <source>
        <dbReference type="Proteomes" id="UP001359559"/>
    </source>
</evidence>
<feature type="transmembrane region" description="Helical" evidence="9">
    <location>
        <begin position="541"/>
        <end position="561"/>
    </location>
</feature>